<dbReference type="NCBIfam" id="TIGR00126">
    <property type="entry name" value="deoC"/>
    <property type="match status" value="1"/>
</dbReference>
<reference evidence="9" key="1">
    <citation type="submission" date="2016-10" db="EMBL/GenBank/DDBJ databases">
        <authorList>
            <person name="Varghese N."/>
            <person name="Submissions S."/>
        </authorList>
    </citation>
    <scope>NUCLEOTIDE SEQUENCE [LARGE SCALE GENOMIC DNA]</scope>
    <source>
        <strain evidence="9">DSM 45843</strain>
    </source>
</reference>
<accession>A0A1H0IXN3</accession>
<dbReference type="InterPro" id="IPR011343">
    <property type="entry name" value="DeoC"/>
</dbReference>
<dbReference type="AlphaFoldDB" id="A0A1H0IXN3"/>
<keyword evidence="5" id="KW-0704">Schiff base</keyword>
<dbReference type="PANTHER" id="PTHR10889:SF3">
    <property type="entry name" value="DEOXYRIBOSE-PHOSPHATE ALDOLASE"/>
    <property type="match status" value="1"/>
</dbReference>
<dbReference type="Pfam" id="PF01791">
    <property type="entry name" value="DeoC"/>
    <property type="match status" value="1"/>
</dbReference>
<dbReference type="GO" id="GO:0005737">
    <property type="term" value="C:cytoplasm"/>
    <property type="evidence" value="ECO:0007669"/>
    <property type="project" value="InterPro"/>
</dbReference>
<evidence type="ECO:0000313" key="8">
    <source>
        <dbReference type="EMBL" id="SDO36227.1"/>
    </source>
</evidence>
<dbReference type="SUPFAM" id="SSF51569">
    <property type="entry name" value="Aldolase"/>
    <property type="match status" value="1"/>
</dbReference>
<dbReference type="GO" id="GO:0016052">
    <property type="term" value="P:carbohydrate catabolic process"/>
    <property type="evidence" value="ECO:0007669"/>
    <property type="project" value="TreeGrafter"/>
</dbReference>
<dbReference type="GO" id="GO:0009264">
    <property type="term" value="P:deoxyribonucleotide catabolic process"/>
    <property type="evidence" value="ECO:0007669"/>
    <property type="project" value="UniProtKB-UniRule"/>
</dbReference>
<dbReference type="InterPro" id="IPR002915">
    <property type="entry name" value="DeoC/FbaB/LacD_aldolase"/>
</dbReference>
<evidence type="ECO:0000313" key="9">
    <source>
        <dbReference type="Proteomes" id="UP000199088"/>
    </source>
</evidence>
<evidence type="ECO:0000256" key="6">
    <source>
        <dbReference type="ARBA" id="ARBA00048791"/>
    </source>
</evidence>
<organism evidence="8 9">
    <name type="scientific">Klenkia soli</name>
    <dbReference type="NCBI Taxonomy" id="1052260"/>
    <lineage>
        <taxon>Bacteria</taxon>
        <taxon>Bacillati</taxon>
        <taxon>Actinomycetota</taxon>
        <taxon>Actinomycetes</taxon>
        <taxon>Geodermatophilales</taxon>
        <taxon>Geodermatophilaceae</taxon>
        <taxon>Klenkia</taxon>
    </lineage>
</organism>
<sequence length="329" mass="34413">MTHVLDPTAAGRPVTTGAPDAFADVTRSDSAFRAFLHGLPGVDQVGAEARAAQLGTRSIKTTAKAWAIDTAISMVDLTTLEGADTPGKVRSLAAKARRPDPTDAGCPAVAAVCVYGDLAGVARDALAGTGIHTAAVATAFPSGRASRAVKLADVRDAVEAGADEIDMVIDRGAFLAGRYLDVFEEVVAVKEACGPAHLKVILETGELRTYDAVRRASWLAMLAGGDFIKTSTGKVSPAATLPVCLVMLEAVRDFRDATGVQIGVKPAGGIKTTKDAVKHLVMINEVVGADWLSPDWFRFGASSLLNDLLLQRQKLRTGHYSGPDHVSVD</sequence>
<dbReference type="SMART" id="SM01133">
    <property type="entry name" value="DeoC"/>
    <property type="match status" value="1"/>
</dbReference>
<evidence type="ECO:0000256" key="3">
    <source>
        <dbReference type="ARBA" id="ARBA00012515"/>
    </source>
</evidence>
<protein>
    <recommendedName>
        <fullName evidence="3 7">Deoxyribose-phosphate aldolase</fullName>
        <ecNumber evidence="3 7">4.1.2.4</ecNumber>
    </recommendedName>
</protein>
<dbReference type="RefSeq" id="WP_091243496.1">
    <property type="nucleotide sequence ID" value="NZ_FNIR01000005.1"/>
</dbReference>
<name>A0A1H0IXN3_9ACTN</name>
<proteinExistence type="inferred from homology"/>
<dbReference type="CDD" id="cd00959">
    <property type="entry name" value="DeoC"/>
    <property type="match status" value="1"/>
</dbReference>
<evidence type="ECO:0000256" key="1">
    <source>
        <dbReference type="ARBA" id="ARBA00004816"/>
    </source>
</evidence>
<dbReference type="STRING" id="1052260.SAMN05660199_01805"/>
<gene>
    <name evidence="8" type="ORF">SAMN05660199_01805</name>
</gene>
<evidence type="ECO:0000256" key="4">
    <source>
        <dbReference type="ARBA" id="ARBA00023239"/>
    </source>
</evidence>
<comment type="pathway">
    <text evidence="1">Carbohydrate degradation; 2-deoxy-D-ribose 1-phosphate degradation; D-glyceraldehyde 3-phosphate and acetaldehyde from 2-deoxy-alpha-D-ribose 1-phosphate: step 2/2.</text>
</comment>
<dbReference type="EMBL" id="FNIR01000005">
    <property type="protein sequence ID" value="SDO36227.1"/>
    <property type="molecule type" value="Genomic_DNA"/>
</dbReference>
<dbReference type="PANTHER" id="PTHR10889">
    <property type="entry name" value="DEOXYRIBOSE-PHOSPHATE ALDOLASE"/>
    <property type="match status" value="1"/>
</dbReference>
<evidence type="ECO:0000256" key="5">
    <source>
        <dbReference type="ARBA" id="ARBA00023270"/>
    </source>
</evidence>
<evidence type="ECO:0000256" key="7">
    <source>
        <dbReference type="NCBIfam" id="TIGR00126"/>
    </source>
</evidence>
<comment type="catalytic activity">
    <reaction evidence="6">
        <text>2-deoxy-D-ribose 5-phosphate = D-glyceraldehyde 3-phosphate + acetaldehyde</text>
        <dbReference type="Rhea" id="RHEA:12821"/>
        <dbReference type="ChEBI" id="CHEBI:15343"/>
        <dbReference type="ChEBI" id="CHEBI:59776"/>
        <dbReference type="ChEBI" id="CHEBI:62877"/>
        <dbReference type="EC" id="4.1.2.4"/>
    </reaction>
</comment>
<evidence type="ECO:0000256" key="2">
    <source>
        <dbReference type="ARBA" id="ARBA00009473"/>
    </source>
</evidence>
<keyword evidence="4" id="KW-0456">Lyase</keyword>
<dbReference type="InterPro" id="IPR013785">
    <property type="entry name" value="Aldolase_TIM"/>
</dbReference>
<dbReference type="EC" id="4.1.2.4" evidence="3 7"/>
<dbReference type="GO" id="GO:0004139">
    <property type="term" value="F:deoxyribose-phosphate aldolase activity"/>
    <property type="evidence" value="ECO:0007669"/>
    <property type="project" value="UniProtKB-UniRule"/>
</dbReference>
<dbReference type="Proteomes" id="UP000199088">
    <property type="component" value="Unassembled WGS sequence"/>
</dbReference>
<comment type="similarity">
    <text evidence="2">Belongs to the DeoC/FbaB aldolase family. DeoC type 2 subfamily.</text>
</comment>
<dbReference type="OrthoDB" id="6579831at2"/>
<keyword evidence="9" id="KW-1185">Reference proteome</keyword>
<dbReference type="Gene3D" id="3.20.20.70">
    <property type="entry name" value="Aldolase class I"/>
    <property type="match status" value="1"/>
</dbReference>
<dbReference type="FunFam" id="3.20.20.70:FF:000106">
    <property type="entry name" value="Deoxyribose-phosphate aldolase"/>
    <property type="match status" value="1"/>
</dbReference>